<accession>A0AAD5DHE3</accession>
<name>A0AAD5DHE3_9CHLO</name>
<keyword evidence="1" id="KW-0732">Signal</keyword>
<proteinExistence type="predicted"/>
<feature type="chain" id="PRO_5041977099" evidence="1">
    <location>
        <begin position="26"/>
        <end position="188"/>
    </location>
</feature>
<comment type="caution">
    <text evidence="2">The sequence shown here is derived from an EMBL/GenBank/DDBJ whole genome shotgun (WGS) entry which is preliminary data.</text>
</comment>
<evidence type="ECO:0000313" key="2">
    <source>
        <dbReference type="EMBL" id="KAI7838075.1"/>
    </source>
</evidence>
<dbReference type="Proteomes" id="UP001205105">
    <property type="component" value="Unassembled WGS sequence"/>
</dbReference>
<evidence type="ECO:0000256" key="1">
    <source>
        <dbReference type="SAM" id="SignalP"/>
    </source>
</evidence>
<feature type="signal peptide" evidence="1">
    <location>
        <begin position="1"/>
        <end position="25"/>
    </location>
</feature>
<keyword evidence="3" id="KW-1185">Reference proteome</keyword>
<protein>
    <submittedName>
        <fullName evidence="2">Uncharacterized protein</fullName>
    </submittedName>
</protein>
<dbReference type="AlphaFoldDB" id="A0AAD5DHE3"/>
<dbReference type="SUPFAM" id="SSF57184">
    <property type="entry name" value="Growth factor receptor domain"/>
    <property type="match status" value="1"/>
</dbReference>
<organism evidence="2 3">
    <name type="scientific">Chlorella ohadii</name>
    <dbReference type="NCBI Taxonomy" id="2649997"/>
    <lineage>
        <taxon>Eukaryota</taxon>
        <taxon>Viridiplantae</taxon>
        <taxon>Chlorophyta</taxon>
        <taxon>core chlorophytes</taxon>
        <taxon>Trebouxiophyceae</taxon>
        <taxon>Chlorellales</taxon>
        <taxon>Chlorellaceae</taxon>
        <taxon>Chlorella clade</taxon>
        <taxon>Chlorella</taxon>
    </lineage>
</organism>
<dbReference type="InterPro" id="IPR009030">
    <property type="entry name" value="Growth_fac_rcpt_cys_sf"/>
</dbReference>
<gene>
    <name evidence="2" type="ORF">COHA_008158</name>
</gene>
<evidence type="ECO:0000313" key="3">
    <source>
        <dbReference type="Proteomes" id="UP001205105"/>
    </source>
</evidence>
<reference evidence="2" key="1">
    <citation type="submission" date="2020-11" db="EMBL/GenBank/DDBJ databases">
        <title>Chlorella ohadii genome sequencing and assembly.</title>
        <authorList>
            <person name="Murik O."/>
            <person name="Treves H."/>
            <person name="Kedem I."/>
            <person name="Shotland Y."/>
            <person name="Kaplan A."/>
        </authorList>
    </citation>
    <scope>NUCLEOTIDE SEQUENCE</scope>
    <source>
        <strain evidence="2">1</strain>
    </source>
</reference>
<sequence length="188" mass="19669">MRAAFLRSLPLLLAAVVLLAGTAAAQPCTVDVEDPNITGDFEGASGCAQCAPGNATCKECWDRFGLSSEGTCVPCNVTSDFGSFAVKCDGDDPSIALECISECRKGWCTGLYATAEGTCGNCPDENAAHCTTLNGTTIDCNPRSTLIDGVCLSCAEENCDDCTGDVTVCKTCTKGYTKIKRWCVEEKA</sequence>
<dbReference type="EMBL" id="JADXDR010000137">
    <property type="protein sequence ID" value="KAI7838075.1"/>
    <property type="molecule type" value="Genomic_DNA"/>
</dbReference>